<reference evidence="2 3" key="1">
    <citation type="submission" date="2016-07" db="EMBL/GenBank/DDBJ databases">
        <title>Multiple horizontal gene transfer events from other fungi enriched the ability of initially mycotrophic Trichoderma (Ascomycota) to feed on dead plant biomass.</title>
        <authorList>
            <consortium name="DOE Joint Genome Institute"/>
            <person name="Aerts A."/>
            <person name="Atanasova L."/>
            <person name="Chenthamara K."/>
            <person name="Zhang J."/>
            <person name="Grujic M."/>
            <person name="Henrissat B."/>
            <person name="Kuo A."/>
            <person name="Salamov A."/>
            <person name="Lipzen A."/>
            <person name="Labutti K."/>
            <person name="Barry K."/>
            <person name="Miao Y."/>
            <person name="Rahimi M.J."/>
            <person name="Shen Q."/>
            <person name="Grigoriev I.V."/>
            <person name="Kubicek C.P."/>
            <person name="Druzhinina I.S."/>
        </authorList>
    </citation>
    <scope>NUCLEOTIDE SEQUENCE [LARGE SCALE GENOMIC DNA]</scope>
    <source>
        <strain evidence="2 3">ATCC 18648</strain>
    </source>
</reference>
<dbReference type="Proteomes" id="UP000240760">
    <property type="component" value="Unassembled WGS sequence"/>
</dbReference>
<sequence>MRGLLATCLRLLDCVCQSCNMSGTNYCQIVKMNYLTKEVCRFNVVNPLPITEHLCLQSPQSYLPLPQDLATHHLEDRQASAHHNHLHHYPLKHSTAILTAGGQHASLCSPPYTALPPVCPSS</sequence>
<keyword evidence="1" id="KW-0732">Signal</keyword>
<feature type="chain" id="PRO_5015470037" evidence="1">
    <location>
        <begin position="19"/>
        <end position="122"/>
    </location>
</feature>
<organism evidence="2 3">
    <name type="scientific">Trichoderma longibrachiatum ATCC 18648</name>
    <dbReference type="NCBI Taxonomy" id="983965"/>
    <lineage>
        <taxon>Eukaryota</taxon>
        <taxon>Fungi</taxon>
        <taxon>Dikarya</taxon>
        <taxon>Ascomycota</taxon>
        <taxon>Pezizomycotina</taxon>
        <taxon>Sordariomycetes</taxon>
        <taxon>Hypocreomycetidae</taxon>
        <taxon>Hypocreales</taxon>
        <taxon>Hypocreaceae</taxon>
        <taxon>Trichoderma</taxon>
    </lineage>
</organism>
<evidence type="ECO:0000256" key="1">
    <source>
        <dbReference type="SAM" id="SignalP"/>
    </source>
</evidence>
<dbReference type="AlphaFoldDB" id="A0A2T4C0C9"/>
<protein>
    <submittedName>
        <fullName evidence="2">Uncharacterized protein</fullName>
    </submittedName>
</protein>
<evidence type="ECO:0000313" key="2">
    <source>
        <dbReference type="EMBL" id="PTB75022.1"/>
    </source>
</evidence>
<name>A0A2T4C0C9_TRILO</name>
<accession>A0A2T4C0C9</accession>
<dbReference type="EMBL" id="KZ679134">
    <property type="protein sequence ID" value="PTB75022.1"/>
    <property type="molecule type" value="Genomic_DNA"/>
</dbReference>
<evidence type="ECO:0000313" key="3">
    <source>
        <dbReference type="Proteomes" id="UP000240760"/>
    </source>
</evidence>
<keyword evidence="3" id="KW-1185">Reference proteome</keyword>
<gene>
    <name evidence="2" type="ORF">M440DRAFT_334975</name>
</gene>
<proteinExistence type="predicted"/>
<feature type="signal peptide" evidence="1">
    <location>
        <begin position="1"/>
        <end position="18"/>
    </location>
</feature>